<dbReference type="InterPro" id="IPR018365">
    <property type="entry name" value="Cell_cycle_FtsW-rel_CS"/>
</dbReference>
<dbReference type="NCBIfam" id="TIGR02210">
    <property type="entry name" value="rodA_shape"/>
    <property type="match status" value="1"/>
</dbReference>
<reference evidence="12 13" key="1">
    <citation type="submission" date="2015-11" db="EMBL/GenBank/DDBJ databases">
        <authorList>
            <person name="Varghese N."/>
        </authorList>
    </citation>
    <scope>NUCLEOTIDE SEQUENCE [LARGE SCALE GENOMIC DNA]</scope>
    <source>
        <strain evidence="12 13">JGI-24</strain>
    </source>
</reference>
<feature type="transmembrane region" description="Helical" evidence="11">
    <location>
        <begin position="159"/>
        <end position="181"/>
    </location>
</feature>
<evidence type="ECO:0000256" key="4">
    <source>
        <dbReference type="ARBA" id="ARBA00022679"/>
    </source>
</evidence>
<keyword evidence="10 11" id="KW-0961">Cell wall biogenesis/degradation</keyword>
<proteinExistence type="inferred from homology"/>
<dbReference type="Pfam" id="PF01098">
    <property type="entry name" value="FTSW_RODA_SPOVE"/>
    <property type="match status" value="1"/>
</dbReference>
<evidence type="ECO:0000256" key="11">
    <source>
        <dbReference type="HAMAP-Rule" id="MF_02079"/>
    </source>
</evidence>
<evidence type="ECO:0000256" key="3">
    <source>
        <dbReference type="ARBA" id="ARBA00022676"/>
    </source>
</evidence>
<dbReference type="PANTHER" id="PTHR30474">
    <property type="entry name" value="CELL CYCLE PROTEIN"/>
    <property type="match status" value="1"/>
</dbReference>
<comment type="function">
    <text evidence="11">Peptidoglycan polymerase that is essential for cell wall elongation.</text>
</comment>
<keyword evidence="6 11" id="KW-0133">Cell shape</keyword>
<evidence type="ECO:0000256" key="7">
    <source>
        <dbReference type="ARBA" id="ARBA00022984"/>
    </source>
</evidence>
<dbReference type="PANTHER" id="PTHR30474:SF1">
    <property type="entry name" value="PEPTIDOGLYCAN GLYCOSYLTRANSFERASE MRDB"/>
    <property type="match status" value="1"/>
</dbReference>
<keyword evidence="5 11" id="KW-0812">Transmembrane</keyword>
<sequence>MVRGIGDKIDFKILIPLFGLLIVSILSIYSATKLPGQYSIFIRHVLWVTSGIFIAIFFYFLPVQRLSGLTVLLYILSLAFLMLVIFIGKRVSGSASWIQVGKFQFQPSEFAKFTTILILSYFLSKRNIRADNPITFIVAGVLTLVPFFLTVLQPDFGTAIVFGAIFLGIMFWAGVPVFWLLLLLAPVVLIVASFFSFKVFIAASILIIVLFLLMKKPFILTFIVVAMNLVIGLTSEHIYHKVLKPHQQKRISTFLNPSKDPLGAGYNVIQSKIAIGSGGLTGKGFMKGTQTQLRFVPAQWTDFIFCVPAEEFGFIGSVIILLLYLVLLWRVLNLATLIKQKFASLVTIGIFSTWLFHVIVNIGMTLGLLPVIGIWLPFLSYGGSAMWINMAMAGLLLNFYANRRELNY</sequence>
<dbReference type="Proteomes" id="UP000243065">
    <property type="component" value="Unassembled WGS sequence"/>
</dbReference>
<keyword evidence="2 11" id="KW-1003">Cell membrane</keyword>
<comment type="catalytic activity">
    <reaction evidence="11">
        <text>[GlcNAc-(1-&gt;4)-Mur2Ac(oyl-L-Ala-gamma-D-Glu-L-Lys-D-Ala-D-Ala)](n)-di-trans,octa-cis-undecaprenyl diphosphate + beta-D-GlcNAc-(1-&gt;4)-Mur2Ac(oyl-L-Ala-gamma-D-Glu-L-Lys-D-Ala-D-Ala)-di-trans,octa-cis-undecaprenyl diphosphate = [GlcNAc-(1-&gt;4)-Mur2Ac(oyl-L-Ala-gamma-D-Glu-L-Lys-D-Ala-D-Ala)](n+1)-di-trans,octa-cis-undecaprenyl diphosphate + di-trans,octa-cis-undecaprenyl diphosphate + H(+)</text>
        <dbReference type="Rhea" id="RHEA:23708"/>
        <dbReference type="Rhea" id="RHEA-COMP:9602"/>
        <dbReference type="Rhea" id="RHEA-COMP:9603"/>
        <dbReference type="ChEBI" id="CHEBI:15378"/>
        <dbReference type="ChEBI" id="CHEBI:58405"/>
        <dbReference type="ChEBI" id="CHEBI:60033"/>
        <dbReference type="ChEBI" id="CHEBI:78435"/>
        <dbReference type="EC" id="2.4.99.28"/>
    </reaction>
</comment>
<feature type="transmembrane region" description="Helical" evidence="11">
    <location>
        <begin position="219"/>
        <end position="239"/>
    </location>
</feature>
<dbReference type="EMBL" id="CZVU01000027">
    <property type="protein sequence ID" value="CUT00411.1"/>
    <property type="molecule type" value="Genomic_DNA"/>
</dbReference>
<keyword evidence="4 11" id="KW-0808">Transferase</keyword>
<dbReference type="GO" id="GO:0008955">
    <property type="term" value="F:peptidoglycan glycosyltransferase activity"/>
    <property type="evidence" value="ECO:0007669"/>
    <property type="project" value="UniProtKB-UniRule"/>
</dbReference>
<evidence type="ECO:0000256" key="8">
    <source>
        <dbReference type="ARBA" id="ARBA00022989"/>
    </source>
</evidence>
<evidence type="ECO:0000256" key="6">
    <source>
        <dbReference type="ARBA" id="ARBA00022960"/>
    </source>
</evidence>
<dbReference type="InterPro" id="IPR011923">
    <property type="entry name" value="RodA/MrdB"/>
</dbReference>
<feature type="transmembrane region" description="Helical" evidence="11">
    <location>
        <begin position="312"/>
        <end position="332"/>
    </location>
</feature>
<feature type="transmembrane region" description="Helical" evidence="11">
    <location>
        <begin position="187"/>
        <end position="212"/>
    </location>
</feature>
<keyword evidence="8 11" id="KW-1133">Transmembrane helix</keyword>
<dbReference type="GO" id="GO:0009252">
    <property type="term" value="P:peptidoglycan biosynthetic process"/>
    <property type="evidence" value="ECO:0007669"/>
    <property type="project" value="UniProtKB-UniRule"/>
</dbReference>
<dbReference type="NCBIfam" id="NF037961">
    <property type="entry name" value="RodA_shape"/>
    <property type="match status" value="1"/>
</dbReference>
<name>A0A656D8G1_KRYT1</name>
<organism evidence="12 13">
    <name type="scientific">Kryptobacter tengchongensis</name>
    <dbReference type="NCBI Taxonomy" id="1643429"/>
    <lineage>
        <taxon>Bacteria</taxon>
        <taxon>Pseudomonadati</taxon>
        <taxon>Candidatus Kryptoniota</taxon>
        <taxon>Candidatus Kryptobacter</taxon>
    </lineage>
</organism>
<dbReference type="EC" id="2.4.99.28" evidence="11"/>
<comment type="similarity">
    <text evidence="11">Belongs to the SEDS family. MrdB/RodA subfamily.</text>
</comment>
<feature type="transmembrane region" description="Helical" evidence="11">
    <location>
        <begin position="378"/>
        <end position="401"/>
    </location>
</feature>
<evidence type="ECO:0000256" key="9">
    <source>
        <dbReference type="ARBA" id="ARBA00023136"/>
    </source>
</evidence>
<comment type="subcellular location">
    <subcellularLocation>
        <location evidence="11">Cell membrane</location>
        <topology evidence="11">Multi-pass membrane protein</topology>
    </subcellularLocation>
    <subcellularLocation>
        <location evidence="1">Membrane</location>
        <topology evidence="1">Multi-pass membrane protein</topology>
    </subcellularLocation>
</comment>
<evidence type="ECO:0000256" key="5">
    <source>
        <dbReference type="ARBA" id="ARBA00022692"/>
    </source>
</evidence>
<evidence type="ECO:0000256" key="1">
    <source>
        <dbReference type="ARBA" id="ARBA00004141"/>
    </source>
</evidence>
<keyword evidence="7 11" id="KW-0573">Peptidoglycan synthesis</keyword>
<keyword evidence="3 11" id="KW-0328">Glycosyltransferase</keyword>
<keyword evidence="9 11" id="KW-0472">Membrane</keyword>
<dbReference type="GO" id="GO:0015648">
    <property type="term" value="F:lipid-linked peptidoglycan transporter activity"/>
    <property type="evidence" value="ECO:0007669"/>
    <property type="project" value="TreeGrafter"/>
</dbReference>
<accession>A0A656D8G1</accession>
<dbReference type="GO" id="GO:0005886">
    <property type="term" value="C:plasma membrane"/>
    <property type="evidence" value="ECO:0007669"/>
    <property type="project" value="UniProtKB-SubCell"/>
</dbReference>
<dbReference type="HAMAP" id="MF_02079">
    <property type="entry name" value="PGT_RodA"/>
    <property type="match status" value="1"/>
</dbReference>
<feature type="transmembrane region" description="Helical" evidence="11">
    <location>
        <begin position="134"/>
        <end position="152"/>
    </location>
</feature>
<dbReference type="PROSITE" id="PS00428">
    <property type="entry name" value="FTSW_RODA_SPOVE"/>
    <property type="match status" value="1"/>
</dbReference>
<dbReference type="AlphaFoldDB" id="A0A656D8G1"/>
<feature type="transmembrane region" description="Helical" evidence="11">
    <location>
        <begin position="67"/>
        <end position="88"/>
    </location>
</feature>
<dbReference type="GO" id="GO:0032153">
    <property type="term" value="C:cell division site"/>
    <property type="evidence" value="ECO:0007669"/>
    <property type="project" value="TreeGrafter"/>
</dbReference>
<evidence type="ECO:0000256" key="2">
    <source>
        <dbReference type="ARBA" id="ARBA00022475"/>
    </source>
</evidence>
<dbReference type="UniPathway" id="UPA00219"/>
<dbReference type="OrthoDB" id="9812661at2"/>
<feature type="transmembrane region" description="Helical" evidence="11">
    <location>
        <begin position="44"/>
        <end position="61"/>
    </location>
</feature>
<evidence type="ECO:0000313" key="12">
    <source>
        <dbReference type="EMBL" id="CUT00411.1"/>
    </source>
</evidence>
<keyword evidence="13" id="KW-1185">Reference proteome</keyword>
<dbReference type="InterPro" id="IPR001182">
    <property type="entry name" value="FtsW/RodA"/>
</dbReference>
<dbReference type="GO" id="GO:0008360">
    <property type="term" value="P:regulation of cell shape"/>
    <property type="evidence" value="ECO:0007669"/>
    <property type="project" value="UniProtKB-KW"/>
</dbReference>
<evidence type="ECO:0000256" key="10">
    <source>
        <dbReference type="ARBA" id="ARBA00023316"/>
    </source>
</evidence>
<comment type="pathway">
    <text evidence="11">Cell wall biogenesis; peptidoglycan biosynthesis.</text>
</comment>
<gene>
    <name evidence="11" type="primary">rodA</name>
    <name evidence="12" type="ORF">JGI24_00773</name>
</gene>
<dbReference type="GO" id="GO:0051301">
    <property type="term" value="P:cell division"/>
    <property type="evidence" value="ECO:0007669"/>
    <property type="project" value="InterPro"/>
</dbReference>
<feature type="transmembrane region" description="Helical" evidence="11">
    <location>
        <begin position="344"/>
        <end position="372"/>
    </location>
</feature>
<feature type="transmembrane region" description="Helical" evidence="11">
    <location>
        <begin position="13"/>
        <end position="32"/>
    </location>
</feature>
<dbReference type="RefSeq" id="WP_072150214.1">
    <property type="nucleotide sequence ID" value="NZ_CZVU01000027.1"/>
</dbReference>
<protein>
    <recommendedName>
        <fullName evidence="11">Peptidoglycan glycosyltransferase RodA</fullName>
        <shortName evidence="11">PGT</shortName>
        <ecNumber evidence="11">2.4.99.28</ecNumber>
    </recommendedName>
    <alternativeName>
        <fullName evidence="11">Cell elongation protein RodA</fullName>
    </alternativeName>
    <alternativeName>
        <fullName evidence="11">Cell wall polymerase</fullName>
    </alternativeName>
    <alternativeName>
        <fullName evidence="11">Peptidoglycan polymerase</fullName>
        <shortName evidence="11">PG polymerase</shortName>
    </alternativeName>
</protein>
<dbReference type="GO" id="GO:0071555">
    <property type="term" value="P:cell wall organization"/>
    <property type="evidence" value="ECO:0007669"/>
    <property type="project" value="UniProtKB-KW"/>
</dbReference>
<evidence type="ECO:0000313" key="13">
    <source>
        <dbReference type="Proteomes" id="UP000243065"/>
    </source>
</evidence>